<protein>
    <recommendedName>
        <fullName evidence="3">Cobalamin-binding protein</fullName>
    </recommendedName>
</protein>
<dbReference type="RefSeq" id="WP_369863947.1">
    <property type="nucleotide sequence ID" value="NZ_JBCLPP010000052.1"/>
</dbReference>
<evidence type="ECO:0008006" key="3">
    <source>
        <dbReference type="Google" id="ProtNLM"/>
    </source>
</evidence>
<dbReference type="Proteomes" id="UP001565200">
    <property type="component" value="Unassembled WGS sequence"/>
</dbReference>
<accession>A0ABV4D210</accession>
<gene>
    <name evidence="1" type="ORF">AAK873_12945</name>
</gene>
<dbReference type="Gene3D" id="3.20.20.240">
    <property type="entry name" value="Methylmalonyl-CoA mutase"/>
    <property type="match status" value="1"/>
</dbReference>
<comment type="caution">
    <text evidence="1">The sequence shown here is derived from an EMBL/GenBank/DDBJ whole genome shotgun (WGS) entry which is preliminary data.</text>
</comment>
<evidence type="ECO:0000313" key="2">
    <source>
        <dbReference type="Proteomes" id="UP001565200"/>
    </source>
</evidence>
<name>A0ABV4D210_9BACT</name>
<dbReference type="EMBL" id="JBCLPP010000052">
    <property type="protein sequence ID" value="MEY8246515.1"/>
    <property type="molecule type" value="Genomic_DNA"/>
</dbReference>
<proteinExistence type="predicted"/>
<evidence type="ECO:0000313" key="1">
    <source>
        <dbReference type="EMBL" id="MEY8246515.1"/>
    </source>
</evidence>
<keyword evidence="2" id="KW-1185">Reference proteome</keyword>
<reference evidence="1 2" key="1">
    <citation type="submission" date="2024-03" db="EMBL/GenBank/DDBJ databases">
        <title>Mouse gut bacterial collection (mGBC) of GemPharmatech.</title>
        <authorList>
            <person name="He Y."/>
            <person name="Dong L."/>
            <person name="Wu D."/>
            <person name="Gao X."/>
            <person name="Lin Z."/>
        </authorList>
    </citation>
    <scope>NUCLEOTIDE SEQUENCE [LARGE SCALE GENOMIC DNA]</scope>
    <source>
        <strain evidence="1 2">54-13</strain>
    </source>
</reference>
<sequence>MEQINSKDKFGFLKTEVDVHTMGLASMSNLLRECGFEINIAPKEVMRAVESPEKLNNLSRITKWLKGNNITVLSFSYRLDPKDGLEYFCRLYHLLNSEKLTIREGGFLKLIVFSGLPDTCELIKQKIKDDIVYFIGGESSIESLKKYYIPEALFPKSLLYRHPYDNARQEFAYKFIENYSYKDTPIIDHYGYPECGKNDDTFIRRLQYCKLKGTLPLIRVHAGPYSSNRNEALKEYSSWVVQLAKSRLLDVLSIGSSQLTQQHFGEDWDGMSNGGGVPINTELEYKEIADLAKPMLVRTYAGTKNVPWMACMHERCLNISWHALSYWWFCKIDGRGNNSLINNLKEHIEAIKYISTTGKPLEPNVSHHFSFRGGDDVTYVISAYLAAKTAKKYGIKHLILQNMLNTPKQTWGIEDLSKGRVMLKLIRELEDAGFHVHLQLRAGLDYFVPNLEKSKVQLAEITALMDDIEPNNPNSPEIIHVVSYSEAVRLATPDIIEESIKITLGSLKAYRDLKSKGKTFDTMHDLEIMNRYNLLLEECRESIQILEANIPNLYTPEGLYTVKLS</sequence>
<organism evidence="1 2">
    <name type="scientific">Heminiphilus faecis</name>
    <dbReference type="NCBI Taxonomy" id="2601703"/>
    <lineage>
        <taxon>Bacteria</taxon>
        <taxon>Pseudomonadati</taxon>
        <taxon>Bacteroidota</taxon>
        <taxon>Bacteroidia</taxon>
        <taxon>Bacteroidales</taxon>
        <taxon>Muribaculaceae</taxon>
        <taxon>Heminiphilus</taxon>
    </lineage>
</organism>